<accession>A0A3S9AD74</accession>
<protein>
    <submittedName>
        <fullName evidence="4">GNAT family N-acetyltransferase</fullName>
    </submittedName>
</protein>
<reference evidence="5" key="1">
    <citation type="submission" date="2018-12" db="EMBL/GenBank/DDBJ databases">
        <title>Genome sequence of Peanibacillus sp.</title>
        <authorList>
            <person name="Subramani G."/>
            <person name="Srinivasan S."/>
            <person name="Kim M.K."/>
        </authorList>
    </citation>
    <scope>NUCLEOTIDE SEQUENCE [LARGE SCALE GENOMIC DNA]</scope>
    <source>
        <strain evidence="5">18JY67-1</strain>
    </source>
</reference>
<dbReference type="Gene3D" id="3.40.630.30">
    <property type="match status" value="1"/>
</dbReference>
<keyword evidence="5" id="KW-1185">Reference proteome</keyword>
<dbReference type="PROSITE" id="PS51186">
    <property type="entry name" value="GNAT"/>
    <property type="match status" value="1"/>
</dbReference>
<dbReference type="KEGG" id="palb:EJC50_13650"/>
<dbReference type="SUPFAM" id="SSF55729">
    <property type="entry name" value="Acyl-CoA N-acyltransferases (Nat)"/>
    <property type="match status" value="1"/>
</dbReference>
<evidence type="ECO:0000313" key="4">
    <source>
        <dbReference type="EMBL" id="AZN43700.1"/>
    </source>
</evidence>
<dbReference type="AlphaFoldDB" id="A0A3S9AD74"/>
<dbReference type="GO" id="GO:0016747">
    <property type="term" value="F:acyltransferase activity, transferring groups other than amino-acyl groups"/>
    <property type="evidence" value="ECO:0007669"/>
    <property type="project" value="InterPro"/>
</dbReference>
<organism evidence="4 5">
    <name type="scientific">Paenibacillus albus</name>
    <dbReference type="NCBI Taxonomy" id="2495582"/>
    <lineage>
        <taxon>Bacteria</taxon>
        <taxon>Bacillati</taxon>
        <taxon>Bacillota</taxon>
        <taxon>Bacilli</taxon>
        <taxon>Bacillales</taxon>
        <taxon>Paenibacillaceae</taxon>
        <taxon>Paenibacillus</taxon>
    </lineage>
</organism>
<dbReference type="Proteomes" id="UP000272528">
    <property type="component" value="Chromosome"/>
</dbReference>
<feature type="domain" description="N-acetyltransferase" evidence="3">
    <location>
        <begin position="11"/>
        <end position="149"/>
    </location>
</feature>
<dbReference type="Pfam" id="PF13508">
    <property type="entry name" value="Acetyltransf_7"/>
    <property type="match status" value="1"/>
</dbReference>
<evidence type="ECO:0000256" key="2">
    <source>
        <dbReference type="ARBA" id="ARBA00023315"/>
    </source>
</evidence>
<evidence type="ECO:0000259" key="3">
    <source>
        <dbReference type="PROSITE" id="PS51186"/>
    </source>
</evidence>
<keyword evidence="2" id="KW-0012">Acyltransferase</keyword>
<sequence length="151" mass="16374">MRETRARIADLVIRSAVAADIDSVRDIYRHASLTNKADHDLIAAHPEWLVWDDSLLPFVHVAVSQGRVVGFATARPVDDFLELEDLFIDPECMRQGVASALIAVIASRGMRIEVSANHARAFYESAGFVVVGSVSSNGGSLLRMRLDAAGA</sequence>
<proteinExistence type="predicted"/>
<name>A0A3S9AD74_9BACL</name>
<dbReference type="EMBL" id="CP034437">
    <property type="protein sequence ID" value="AZN43700.1"/>
    <property type="molecule type" value="Genomic_DNA"/>
</dbReference>
<keyword evidence="1 4" id="KW-0808">Transferase</keyword>
<dbReference type="InterPro" id="IPR000182">
    <property type="entry name" value="GNAT_dom"/>
</dbReference>
<dbReference type="InterPro" id="IPR050832">
    <property type="entry name" value="Bact_Acetyltransf"/>
</dbReference>
<evidence type="ECO:0000256" key="1">
    <source>
        <dbReference type="ARBA" id="ARBA00022679"/>
    </source>
</evidence>
<dbReference type="PANTHER" id="PTHR43877">
    <property type="entry name" value="AMINOALKYLPHOSPHONATE N-ACETYLTRANSFERASE-RELATED-RELATED"/>
    <property type="match status" value="1"/>
</dbReference>
<dbReference type="PANTHER" id="PTHR43877:SF2">
    <property type="entry name" value="AMINOALKYLPHOSPHONATE N-ACETYLTRANSFERASE-RELATED"/>
    <property type="match status" value="1"/>
</dbReference>
<dbReference type="CDD" id="cd04301">
    <property type="entry name" value="NAT_SF"/>
    <property type="match status" value="1"/>
</dbReference>
<dbReference type="OrthoDB" id="2606526at2"/>
<dbReference type="InterPro" id="IPR016181">
    <property type="entry name" value="Acyl_CoA_acyltransferase"/>
</dbReference>
<gene>
    <name evidence="4" type="ORF">EJC50_13650</name>
</gene>
<evidence type="ECO:0000313" key="5">
    <source>
        <dbReference type="Proteomes" id="UP000272528"/>
    </source>
</evidence>